<name>A0A8H8D794_AJECA</name>
<dbReference type="VEuPathDB" id="FungiDB:I7I52_02493"/>
<dbReference type="AlphaFoldDB" id="A0A8H8D794"/>
<evidence type="ECO:0000313" key="2">
    <source>
        <dbReference type="Proteomes" id="UP000670092"/>
    </source>
</evidence>
<reference evidence="1 2" key="1">
    <citation type="submission" date="2021-01" db="EMBL/GenBank/DDBJ databases">
        <title>Chromosome-level genome assembly of a human fungal pathogen reveals clustering of transcriptionally co-regulated genes.</title>
        <authorList>
            <person name="Voorhies M."/>
            <person name="Cohen S."/>
            <person name="Shea T.P."/>
            <person name="Petrus S."/>
            <person name="Munoz J.F."/>
            <person name="Poplawski S."/>
            <person name="Goldman W.E."/>
            <person name="Michael T."/>
            <person name="Cuomo C.A."/>
            <person name="Sil A."/>
            <person name="Beyhan S."/>
        </authorList>
    </citation>
    <scope>NUCLEOTIDE SEQUENCE [LARGE SCALE GENOMIC DNA]</scope>
    <source>
        <strain evidence="1 2">G184AR</strain>
    </source>
</reference>
<comment type="caution">
    <text evidence="1">The sequence shown here is derived from an EMBL/GenBank/DDBJ whole genome shotgun (WGS) entry which is preliminary data.</text>
</comment>
<sequence>MLSQPKVLPNLIFSSAYIGKSVVKPQRSNLGWWHDLAHKKRGEDDWQGYPGGVFLKLAGNL</sequence>
<dbReference type="EMBL" id="JAEVHI010000001">
    <property type="protein sequence ID" value="KAG5304231.1"/>
    <property type="molecule type" value="Genomic_DNA"/>
</dbReference>
<gene>
    <name evidence="1" type="ORF">I7I52_02493</name>
</gene>
<organism evidence="1 2">
    <name type="scientific">Ajellomyces capsulatus</name>
    <name type="common">Darling's disease fungus</name>
    <name type="synonym">Histoplasma capsulatum</name>
    <dbReference type="NCBI Taxonomy" id="5037"/>
    <lineage>
        <taxon>Eukaryota</taxon>
        <taxon>Fungi</taxon>
        <taxon>Dikarya</taxon>
        <taxon>Ascomycota</taxon>
        <taxon>Pezizomycotina</taxon>
        <taxon>Eurotiomycetes</taxon>
        <taxon>Eurotiomycetidae</taxon>
        <taxon>Onygenales</taxon>
        <taxon>Ajellomycetaceae</taxon>
        <taxon>Histoplasma</taxon>
    </lineage>
</organism>
<dbReference type="Proteomes" id="UP000670092">
    <property type="component" value="Unassembled WGS sequence"/>
</dbReference>
<proteinExistence type="predicted"/>
<accession>A0A8H8D794</accession>
<protein>
    <submittedName>
        <fullName evidence="1">Uncharacterized protein</fullName>
    </submittedName>
</protein>
<evidence type="ECO:0000313" key="1">
    <source>
        <dbReference type="EMBL" id="KAG5304231.1"/>
    </source>
</evidence>